<name>A0A4V6BEF8_9BRAD</name>
<accession>A0A4V6BEF8</accession>
<evidence type="ECO:0000256" key="1">
    <source>
        <dbReference type="SAM" id="MobiDB-lite"/>
    </source>
</evidence>
<comment type="caution">
    <text evidence="2">The sequence shown here is derived from an EMBL/GenBank/DDBJ whole genome shotgun (WGS) entry which is preliminary data.</text>
</comment>
<sequence length="63" mass="7351">MDTLHTVLRAIQPERKSAPDHLTVFREFLAHLDRIQHKAPVKPASAKLSRNKPVRRKTTRRTK</sequence>
<evidence type="ECO:0000313" key="2">
    <source>
        <dbReference type="EMBL" id="TKT73693.1"/>
    </source>
</evidence>
<protein>
    <submittedName>
        <fullName evidence="2">Uncharacterized protein</fullName>
    </submittedName>
</protein>
<dbReference type="AlphaFoldDB" id="A0A4V6BEF8"/>
<feature type="region of interest" description="Disordered" evidence="1">
    <location>
        <begin position="37"/>
        <end position="63"/>
    </location>
</feature>
<dbReference type="RefSeq" id="WP_046830197.1">
    <property type="nucleotide sequence ID" value="NZ_LBIA02000001.1"/>
</dbReference>
<dbReference type="OrthoDB" id="8454785at2"/>
<gene>
    <name evidence="2" type="ORF">YH63_020955</name>
</gene>
<dbReference type="EMBL" id="LBIA02000001">
    <property type="protein sequence ID" value="TKT73693.1"/>
    <property type="molecule type" value="Genomic_DNA"/>
</dbReference>
<dbReference type="Proteomes" id="UP000034832">
    <property type="component" value="Unassembled WGS sequence"/>
</dbReference>
<evidence type="ECO:0000313" key="3">
    <source>
        <dbReference type="Proteomes" id="UP000034832"/>
    </source>
</evidence>
<proteinExistence type="predicted"/>
<dbReference type="STRING" id="211460.YH63_20690"/>
<organism evidence="2 3">
    <name type="scientific">Afipia massiliensis</name>
    <dbReference type="NCBI Taxonomy" id="211460"/>
    <lineage>
        <taxon>Bacteria</taxon>
        <taxon>Pseudomonadati</taxon>
        <taxon>Pseudomonadota</taxon>
        <taxon>Alphaproteobacteria</taxon>
        <taxon>Hyphomicrobiales</taxon>
        <taxon>Nitrobacteraceae</taxon>
        <taxon>Afipia</taxon>
    </lineage>
</organism>
<feature type="compositionally biased region" description="Basic residues" evidence="1">
    <location>
        <begin position="49"/>
        <end position="63"/>
    </location>
</feature>
<reference evidence="2" key="1">
    <citation type="submission" date="2019-04" db="EMBL/GenBank/DDBJ databases">
        <title>Whole genome sequencing of cave bacteria.</title>
        <authorList>
            <person name="Gan H.M."/>
            <person name="Barton H."/>
            <person name="Savka M.A."/>
        </authorList>
    </citation>
    <scope>NUCLEOTIDE SEQUENCE [LARGE SCALE GENOMIC DNA]</scope>
    <source>
        <strain evidence="2">LC387</strain>
    </source>
</reference>
<keyword evidence="3" id="KW-1185">Reference proteome</keyword>